<dbReference type="SUPFAM" id="SSF46548">
    <property type="entry name" value="alpha-helical ferredoxin"/>
    <property type="match status" value="1"/>
</dbReference>
<dbReference type="PANTHER" id="PTHR43312">
    <property type="entry name" value="D-THREO-ALDOSE 1-DEHYDROGENASE"/>
    <property type="match status" value="1"/>
</dbReference>
<accession>A0A2H4U6Q0</accession>
<dbReference type="GeneID" id="35118675"/>
<feature type="domain" description="4Fe-4S ferredoxin-type" evidence="1">
    <location>
        <begin position="344"/>
        <end position="372"/>
    </location>
</feature>
<dbReference type="Pfam" id="PF13187">
    <property type="entry name" value="Fer4_9"/>
    <property type="match status" value="1"/>
</dbReference>
<dbReference type="Gene3D" id="3.20.20.100">
    <property type="entry name" value="NADP-dependent oxidoreductase domain"/>
    <property type="match status" value="1"/>
</dbReference>
<evidence type="ECO:0000259" key="1">
    <source>
        <dbReference type="PROSITE" id="PS51379"/>
    </source>
</evidence>
<protein>
    <submittedName>
        <fullName evidence="2">Aldo/keto reductase</fullName>
    </submittedName>
</protein>
<proteinExistence type="predicted"/>
<evidence type="ECO:0000313" key="3">
    <source>
        <dbReference type="Proteomes" id="UP000232133"/>
    </source>
</evidence>
<evidence type="ECO:0000313" key="2">
    <source>
        <dbReference type="EMBL" id="ATZ59789.1"/>
    </source>
</evidence>
<name>A0A2H4U6Q0_METSM</name>
<gene>
    <name evidence="2" type="ORF">BK798_04815</name>
</gene>
<sequence length="404" mass="46150">MEKRIVKKTREELSPIGFGAMRLPSKNGKINYKESEKLIHHAIDNGINIIDTAAIYNNGESEKVLGKALKGEYRNKVKISTKLPAMNIKKYEDMEKILNEQLERLQIDCIDYYFLHNVDLKAMNRLLKKDVLKFLSKAKQEGKIKYVGFSYHGTTEEFPLLLDAYDWDMVMIQYNYFDNNVQADIEGIHHAASKGMGIFIMEPLKGGILAGKMPDEVESIFKKADPSKTNAEWSISWILNHPEITCVFSGMNNIAQIDENIAIGNSVEPHSMSLEELETIDYAKRALKELLQINCTSCGYCLPCPRGVNIPECMKIYNEKYLFNQKGLLNQSLIDYYLTVSGIMIDSSNAGLCNGCGKCLRKCPQHLDIPKELDKVKKEFEGHFFKFKVLFVKSIGMKIYQKFF</sequence>
<organism evidence="2 3">
    <name type="scientific">Methanobrevibacter smithii</name>
    <dbReference type="NCBI Taxonomy" id="2173"/>
    <lineage>
        <taxon>Archaea</taxon>
        <taxon>Methanobacteriati</taxon>
        <taxon>Methanobacteriota</taxon>
        <taxon>Methanomada group</taxon>
        <taxon>Methanobacteria</taxon>
        <taxon>Methanobacteriales</taxon>
        <taxon>Methanobacteriaceae</taxon>
        <taxon>Methanobrevibacter</taxon>
    </lineage>
</organism>
<dbReference type="AlphaFoldDB" id="A0A2H4U6Q0"/>
<dbReference type="Pfam" id="PF00248">
    <property type="entry name" value="Aldo_ket_red"/>
    <property type="match status" value="1"/>
</dbReference>
<dbReference type="EMBL" id="CP017803">
    <property type="protein sequence ID" value="ATZ59789.1"/>
    <property type="molecule type" value="Genomic_DNA"/>
</dbReference>
<dbReference type="InterPro" id="IPR036812">
    <property type="entry name" value="NAD(P)_OxRdtase_dom_sf"/>
</dbReference>
<dbReference type="PROSITE" id="PS51379">
    <property type="entry name" value="4FE4S_FER_2"/>
    <property type="match status" value="1"/>
</dbReference>
<dbReference type="InterPro" id="IPR023210">
    <property type="entry name" value="NADP_OxRdtase_dom"/>
</dbReference>
<dbReference type="CDD" id="cd19096">
    <property type="entry name" value="AKR_Fe-S_oxidoreductase"/>
    <property type="match status" value="1"/>
</dbReference>
<dbReference type="InterPro" id="IPR017896">
    <property type="entry name" value="4Fe4S_Fe-S-bd"/>
</dbReference>
<dbReference type="RefSeq" id="WP_100815502.1">
    <property type="nucleotide sequence ID" value="NZ_CP017803.1"/>
</dbReference>
<dbReference type="PRINTS" id="PR00069">
    <property type="entry name" value="ALDKETRDTASE"/>
</dbReference>
<dbReference type="InterPro" id="IPR017900">
    <property type="entry name" value="4Fe4S_Fe_S_CS"/>
</dbReference>
<dbReference type="PROSITE" id="PS00198">
    <property type="entry name" value="4FE4S_FER_1"/>
    <property type="match status" value="1"/>
</dbReference>
<dbReference type="InterPro" id="IPR053135">
    <property type="entry name" value="AKR2_Oxidoreductase"/>
</dbReference>
<dbReference type="PANTHER" id="PTHR43312:SF2">
    <property type="entry name" value="OXIDOREDUCTASE"/>
    <property type="match status" value="1"/>
</dbReference>
<dbReference type="InterPro" id="IPR020471">
    <property type="entry name" value="AKR"/>
</dbReference>
<dbReference type="SUPFAM" id="SSF51430">
    <property type="entry name" value="NAD(P)-linked oxidoreductase"/>
    <property type="match status" value="1"/>
</dbReference>
<dbReference type="GO" id="GO:0016491">
    <property type="term" value="F:oxidoreductase activity"/>
    <property type="evidence" value="ECO:0007669"/>
    <property type="project" value="InterPro"/>
</dbReference>
<dbReference type="Proteomes" id="UP000232133">
    <property type="component" value="Chromosome"/>
</dbReference>
<reference evidence="2 3" key="1">
    <citation type="submission" date="2016-10" db="EMBL/GenBank/DDBJ databases">
        <authorList>
            <person name="Varghese N."/>
        </authorList>
    </citation>
    <scope>NUCLEOTIDE SEQUENCE [LARGE SCALE GENOMIC DNA]</scope>
    <source>
        <strain evidence="2 3">KB11</strain>
    </source>
</reference>